<evidence type="ECO:0000313" key="1">
    <source>
        <dbReference type="EMBL" id="EEN82538.1"/>
    </source>
</evidence>
<dbReference type="Pfam" id="PF14902">
    <property type="entry name" value="DUF4494"/>
    <property type="match status" value="1"/>
</dbReference>
<accession>C3JB86</accession>
<evidence type="ECO:0000313" key="2">
    <source>
        <dbReference type="Proteomes" id="UP000004295"/>
    </source>
</evidence>
<keyword evidence="2" id="KW-1185">Reference proteome</keyword>
<protein>
    <submittedName>
        <fullName evidence="1">Uncharacterized protein</fullName>
    </submittedName>
</protein>
<proteinExistence type="predicted"/>
<gene>
    <name evidence="1" type="ORF">POREN0001_1529</name>
</gene>
<dbReference type="EMBL" id="ACNN01000024">
    <property type="protein sequence ID" value="EEN82538.1"/>
    <property type="molecule type" value="Genomic_DNA"/>
</dbReference>
<dbReference type="GeneID" id="93364823"/>
<dbReference type="InterPro" id="IPR027848">
    <property type="entry name" value="DUF4494"/>
</dbReference>
<dbReference type="AlphaFoldDB" id="C3JB86"/>
<dbReference type="RefSeq" id="WP_004333884.1">
    <property type="nucleotide sequence ID" value="NZ_ACNN01000024.1"/>
</dbReference>
<comment type="caution">
    <text evidence="1">The sequence shown here is derived from an EMBL/GenBank/DDBJ whole genome shotgun (WGS) entry which is preliminary data.</text>
</comment>
<reference evidence="1 2" key="1">
    <citation type="submission" date="2009-04" db="EMBL/GenBank/DDBJ databases">
        <authorList>
            <person name="Sebastian Y."/>
            <person name="Madupu R."/>
            <person name="Durkin A.S."/>
            <person name="Torralba M."/>
            <person name="Methe B."/>
            <person name="Sutton G.G."/>
            <person name="Strausberg R.L."/>
            <person name="Nelson K.E."/>
        </authorList>
    </citation>
    <scope>NUCLEOTIDE SEQUENCE [LARGE SCALE GENOMIC DNA]</scope>
    <source>
        <strain evidence="2">ATCC 35406 / BCRC 14492 / JCM 8526 / NCTC 13058 / HG 370</strain>
    </source>
</reference>
<organism evidence="1 2">
    <name type="scientific">Porphyromonas endodontalis (strain ATCC 35406 / DSM 24491 / JCM 8526 / CCUG 16442 / BCRC 14492 / NCTC 13058 / HG 370)</name>
    <name type="common">Bacteroides endodontalis</name>
    <dbReference type="NCBI Taxonomy" id="553175"/>
    <lineage>
        <taxon>Bacteria</taxon>
        <taxon>Pseudomonadati</taxon>
        <taxon>Bacteroidota</taxon>
        <taxon>Bacteroidia</taxon>
        <taxon>Bacteroidales</taxon>
        <taxon>Porphyromonadaceae</taxon>
        <taxon>Porphyromonas</taxon>
    </lineage>
</organism>
<dbReference type="STRING" id="553175.POREN0001_1529"/>
<sequence length="143" mass="16711">MTTKLHYEVKVRYERIDDLGKAKKVTEVYIVSAYMSHEAEIAMLSELSSYRDVEILSIKQVKIEQVVASYDRDKHRDKWYRARCAVLEYDNARDRTRKVTISVIINADDFDEAASDLQTWRGMMTRDIELLSLSLSSIKGWLI</sequence>
<name>C3JB86_POREA</name>
<dbReference type="Proteomes" id="UP000004295">
    <property type="component" value="Unassembled WGS sequence"/>
</dbReference>